<evidence type="ECO:0000256" key="4">
    <source>
        <dbReference type="ARBA" id="ARBA00022454"/>
    </source>
</evidence>
<keyword evidence="5" id="KW-0378">Hydrolase</keyword>
<keyword evidence="12" id="KW-1185">Reference proteome</keyword>
<evidence type="ECO:0000256" key="3">
    <source>
        <dbReference type="ARBA" id="ARBA00006564"/>
    </source>
</evidence>
<keyword evidence="8 9" id="KW-0544">Nucleosome core</keyword>
<dbReference type="InterPro" id="IPR000073">
    <property type="entry name" value="AB_hydrolase_1"/>
</dbReference>
<reference evidence="11" key="2">
    <citation type="submission" date="2023-02" db="EMBL/GenBank/DDBJ databases">
        <authorList>
            <person name="Swenson N.G."/>
            <person name="Wegrzyn J.L."/>
            <person name="Mcevoy S.L."/>
        </authorList>
    </citation>
    <scope>NUCLEOTIDE SEQUENCE</scope>
    <source>
        <strain evidence="11">91603</strain>
        <tissue evidence="11">Leaf</tissue>
    </source>
</reference>
<dbReference type="GO" id="GO:0080030">
    <property type="term" value="F:methyl indole-3-acetate esterase activity"/>
    <property type="evidence" value="ECO:0007669"/>
    <property type="project" value="TreeGrafter"/>
</dbReference>
<comment type="function">
    <text evidence="9">Core component of nucleosome. Nucleosomes wrap and compact DNA into chromatin, limiting DNA accessibility to the cellular machineries which require DNA as a template. Histones thereby play a central role in transcription regulation, DNA repair, DNA replication and chromosomal stability. DNA accessibility is regulated via a complex set of post-translational modifications of histones, also called histone code, and nucleosome remodeling.</text>
</comment>
<gene>
    <name evidence="11" type="ORF">LWI28_022463</name>
</gene>
<dbReference type="InterPro" id="IPR029058">
    <property type="entry name" value="AB_hydrolase_fold"/>
</dbReference>
<evidence type="ECO:0000256" key="2">
    <source>
        <dbReference type="ARBA" id="ARBA00004286"/>
    </source>
</evidence>
<name>A0AAD5IKM3_ACENE</name>
<comment type="caution">
    <text evidence="11">The sequence shown here is derived from an EMBL/GenBank/DDBJ whole genome shotgun (WGS) entry which is preliminary data.</text>
</comment>
<evidence type="ECO:0000313" key="11">
    <source>
        <dbReference type="EMBL" id="KAI9165892.1"/>
    </source>
</evidence>
<dbReference type="InterPro" id="IPR001951">
    <property type="entry name" value="Histone_H4"/>
</dbReference>
<accession>A0AAD5IKM3</accession>
<dbReference type="AlphaFoldDB" id="A0AAD5IKM3"/>
<feature type="domain" description="AB hydrolase-1" evidence="10">
    <location>
        <begin position="9"/>
        <end position="126"/>
    </location>
</feature>
<organism evidence="11 12">
    <name type="scientific">Acer negundo</name>
    <name type="common">Box elder</name>
    <dbReference type="NCBI Taxonomy" id="4023"/>
    <lineage>
        <taxon>Eukaryota</taxon>
        <taxon>Viridiplantae</taxon>
        <taxon>Streptophyta</taxon>
        <taxon>Embryophyta</taxon>
        <taxon>Tracheophyta</taxon>
        <taxon>Spermatophyta</taxon>
        <taxon>Magnoliopsida</taxon>
        <taxon>eudicotyledons</taxon>
        <taxon>Gunneridae</taxon>
        <taxon>Pentapetalae</taxon>
        <taxon>rosids</taxon>
        <taxon>malvids</taxon>
        <taxon>Sapindales</taxon>
        <taxon>Sapindaceae</taxon>
        <taxon>Hippocastanoideae</taxon>
        <taxon>Acereae</taxon>
        <taxon>Acer</taxon>
    </lineage>
</organism>
<reference evidence="11" key="1">
    <citation type="journal article" date="2022" name="Plant J.">
        <title>Strategies of tolerance reflected in two North American maple genomes.</title>
        <authorList>
            <person name="McEvoy S.L."/>
            <person name="Sezen U.U."/>
            <person name="Trouern-Trend A."/>
            <person name="McMahon S.M."/>
            <person name="Schaberg P.G."/>
            <person name="Yang J."/>
            <person name="Wegrzyn J.L."/>
            <person name="Swenson N.G."/>
        </authorList>
    </citation>
    <scope>NUCLEOTIDE SEQUENCE</scope>
    <source>
        <strain evidence="11">91603</strain>
    </source>
</reference>
<dbReference type="GO" id="GO:0009696">
    <property type="term" value="P:salicylic acid metabolic process"/>
    <property type="evidence" value="ECO:0007669"/>
    <property type="project" value="TreeGrafter"/>
</dbReference>
<dbReference type="CDD" id="cd22912">
    <property type="entry name" value="HFD_H4"/>
    <property type="match status" value="1"/>
</dbReference>
<dbReference type="InterPro" id="IPR009072">
    <property type="entry name" value="Histone-fold"/>
</dbReference>
<dbReference type="SUPFAM" id="SSF53474">
    <property type="entry name" value="alpha/beta-Hydrolases"/>
    <property type="match status" value="1"/>
</dbReference>
<dbReference type="Proteomes" id="UP001064489">
    <property type="component" value="Chromosome 10"/>
</dbReference>
<evidence type="ECO:0000256" key="8">
    <source>
        <dbReference type="ARBA" id="ARBA00023269"/>
    </source>
</evidence>
<comment type="subcellular location">
    <subcellularLocation>
        <location evidence="2">Chromosome</location>
    </subcellularLocation>
    <subcellularLocation>
        <location evidence="1">Nucleus</location>
    </subcellularLocation>
</comment>
<dbReference type="GO" id="GO:0080032">
    <property type="term" value="F:methyl jasmonate esterase activity"/>
    <property type="evidence" value="ECO:0007669"/>
    <property type="project" value="TreeGrafter"/>
</dbReference>
<dbReference type="GO" id="GO:0030527">
    <property type="term" value="F:structural constituent of chromatin"/>
    <property type="evidence" value="ECO:0007669"/>
    <property type="project" value="InterPro"/>
</dbReference>
<evidence type="ECO:0000256" key="6">
    <source>
        <dbReference type="ARBA" id="ARBA00023125"/>
    </source>
</evidence>
<dbReference type="Gene3D" id="3.40.50.1820">
    <property type="entry name" value="alpha/beta hydrolase"/>
    <property type="match status" value="1"/>
</dbReference>
<dbReference type="GO" id="GO:0009694">
    <property type="term" value="P:jasmonic acid metabolic process"/>
    <property type="evidence" value="ECO:0007669"/>
    <property type="project" value="TreeGrafter"/>
</dbReference>
<comment type="similarity">
    <text evidence="3 9">Belongs to the histone H4 family.</text>
</comment>
<dbReference type="GO" id="GO:0005634">
    <property type="term" value="C:nucleus"/>
    <property type="evidence" value="ECO:0007669"/>
    <property type="project" value="UniProtKB-SubCell"/>
</dbReference>
<evidence type="ECO:0000256" key="9">
    <source>
        <dbReference type="RuleBase" id="RU000528"/>
    </source>
</evidence>
<evidence type="ECO:0000256" key="1">
    <source>
        <dbReference type="ARBA" id="ARBA00004123"/>
    </source>
</evidence>
<dbReference type="GO" id="GO:0046982">
    <property type="term" value="F:protein heterodimerization activity"/>
    <property type="evidence" value="ECO:0007669"/>
    <property type="project" value="InterPro"/>
</dbReference>
<dbReference type="GO" id="GO:0000786">
    <property type="term" value="C:nucleosome"/>
    <property type="evidence" value="ECO:0007669"/>
    <property type="project" value="UniProtKB-KW"/>
</dbReference>
<evidence type="ECO:0000256" key="7">
    <source>
        <dbReference type="ARBA" id="ARBA00023242"/>
    </source>
</evidence>
<dbReference type="GO" id="GO:0003677">
    <property type="term" value="F:DNA binding"/>
    <property type="evidence" value="ECO:0007669"/>
    <property type="project" value="UniProtKB-KW"/>
</dbReference>
<dbReference type="SMART" id="SM00417">
    <property type="entry name" value="H4"/>
    <property type="match status" value="1"/>
</dbReference>
<dbReference type="PANTHER" id="PTHR10992:SF1083">
    <property type="entry name" value="METHYLESTERASE 1"/>
    <property type="match status" value="1"/>
</dbReference>
<evidence type="ECO:0000256" key="5">
    <source>
        <dbReference type="ARBA" id="ARBA00022801"/>
    </source>
</evidence>
<sequence>MAEAKNQKHFVLVHGANHGGWCWYKLKPRLEAAGHRVTALDLAASGINMKAIQDVHTLYEYTEPLLEILASLPDNEKVILVGHSLGGQNLALAAEKFPEKISAAVFLTAFMPDTAHKPSYVMDQYLVGITDESWLDTQFAPYDGSSKSSGMTMLLGPKFLAYMLYQLSPIEDQELAKSLIRPGTLFLDDLSKSNNYTKLRRDHEAFREPLKDLRDNIQGITKPAIRWLAHKGRVKRISGLIYEETHGVLKIFLENMIRDAVAYDLH</sequence>
<keyword evidence="4 9" id="KW-0158">Chromosome</keyword>
<dbReference type="Gene3D" id="1.10.20.10">
    <property type="entry name" value="Histone, subunit A"/>
    <property type="match status" value="1"/>
</dbReference>
<comment type="subunit">
    <text evidence="9">The nucleosome is a histone octamer containing two molecules each of H2A, H2B, H3 and H4 assembled in one H3-H4 heterotetramer and two H2A-H2B heterodimers. The octamer wraps approximately 147 bp of DNA.</text>
</comment>
<dbReference type="Pfam" id="PF00561">
    <property type="entry name" value="Abhydrolase_1"/>
    <property type="match status" value="1"/>
</dbReference>
<dbReference type="EMBL" id="JAJSOW010000105">
    <property type="protein sequence ID" value="KAI9165892.1"/>
    <property type="molecule type" value="Genomic_DNA"/>
</dbReference>
<proteinExistence type="inferred from homology"/>
<keyword evidence="7 9" id="KW-0539">Nucleus</keyword>
<keyword evidence="6 9" id="KW-0238">DNA-binding</keyword>
<dbReference type="PRINTS" id="PR00623">
    <property type="entry name" value="HISTONEH4"/>
</dbReference>
<evidence type="ECO:0000259" key="10">
    <source>
        <dbReference type="Pfam" id="PF00561"/>
    </source>
</evidence>
<evidence type="ECO:0000313" key="12">
    <source>
        <dbReference type="Proteomes" id="UP001064489"/>
    </source>
</evidence>
<protein>
    <recommendedName>
        <fullName evidence="9">Histone H4</fullName>
    </recommendedName>
</protein>
<dbReference type="GO" id="GO:0080031">
    <property type="term" value="F:methyl salicylate esterase activity"/>
    <property type="evidence" value="ECO:0007669"/>
    <property type="project" value="TreeGrafter"/>
</dbReference>
<dbReference type="InterPro" id="IPR045889">
    <property type="entry name" value="MES/HNL"/>
</dbReference>
<dbReference type="PANTHER" id="PTHR10992">
    <property type="entry name" value="METHYLESTERASE FAMILY MEMBER"/>
    <property type="match status" value="1"/>
</dbReference>